<sequence length="110" mass="12115">MLHEGTGLPKNSAAALSVLLGPTVIIPVIFLILERDKFVRFHAMQSTLTFLFLLVAGKLVAYIPVVRNAGGLVWIVGFTLWLVLSMKAWNGQEWEVPLVGKLARKFLGAK</sequence>
<dbReference type="Pfam" id="PF09685">
    <property type="entry name" value="MamF_MmsF"/>
    <property type="match status" value="1"/>
</dbReference>
<organism evidence="6 7">
    <name type="scientific">Candidatus Woesebacteria bacterium RIFCSPHIGHO2_12_FULL_41_24</name>
    <dbReference type="NCBI Taxonomy" id="1802510"/>
    <lineage>
        <taxon>Bacteria</taxon>
        <taxon>Candidatus Woeseibacteriota</taxon>
    </lineage>
</organism>
<proteinExistence type="predicted"/>
<evidence type="ECO:0000256" key="1">
    <source>
        <dbReference type="ARBA" id="ARBA00004141"/>
    </source>
</evidence>
<reference evidence="6 7" key="1">
    <citation type="journal article" date="2016" name="Nat. Commun.">
        <title>Thousands of microbial genomes shed light on interconnected biogeochemical processes in an aquifer system.</title>
        <authorList>
            <person name="Anantharaman K."/>
            <person name="Brown C.T."/>
            <person name="Hug L.A."/>
            <person name="Sharon I."/>
            <person name="Castelle C.J."/>
            <person name="Probst A.J."/>
            <person name="Thomas B.C."/>
            <person name="Singh A."/>
            <person name="Wilkins M.J."/>
            <person name="Karaoz U."/>
            <person name="Brodie E.L."/>
            <person name="Williams K.H."/>
            <person name="Hubbard S.S."/>
            <person name="Banfield J.F."/>
        </authorList>
    </citation>
    <scope>NUCLEOTIDE SEQUENCE [LARGE SCALE GENOMIC DNA]</scope>
</reference>
<evidence type="ECO:0000256" key="2">
    <source>
        <dbReference type="ARBA" id="ARBA00022692"/>
    </source>
</evidence>
<evidence type="ECO:0000256" key="4">
    <source>
        <dbReference type="ARBA" id="ARBA00023136"/>
    </source>
</evidence>
<dbReference type="PANTHER" id="PTHR36460:SF1">
    <property type="entry name" value="UPF0132 DOMAIN PROTEIN (AFU_ORTHOLOGUE AFUA_3G10255)"/>
    <property type="match status" value="1"/>
</dbReference>
<keyword evidence="3 5" id="KW-1133">Transmembrane helix</keyword>
<keyword evidence="2 5" id="KW-0812">Transmembrane</keyword>
<dbReference type="EMBL" id="MGGW01000018">
    <property type="protein sequence ID" value="OGM54087.1"/>
    <property type="molecule type" value="Genomic_DNA"/>
</dbReference>
<feature type="transmembrane region" description="Helical" evidence="5">
    <location>
        <begin position="71"/>
        <end position="89"/>
    </location>
</feature>
<dbReference type="GO" id="GO:0016020">
    <property type="term" value="C:membrane"/>
    <property type="evidence" value="ECO:0007669"/>
    <property type="project" value="UniProtKB-SubCell"/>
</dbReference>
<evidence type="ECO:0008006" key="8">
    <source>
        <dbReference type="Google" id="ProtNLM"/>
    </source>
</evidence>
<comment type="caution">
    <text evidence="6">The sequence shown here is derived from an EMBL/GenBank/DDBJ whole genome shotgun (WGS) entry which is preliminary data.</text>
</comment>
<comment type="subcellular location">
    <subcellularLocation>
        <location evidence="1">Membrane</location>
        <topology evidence="1">Multi-pass membrane protein</topology>
    </subcellularLocation>
</comment>
<dbReference type="InterPro" id="IPR019109">
    <property type="entry name" value="MamF_MmsF"/>
</dbReference>
<feature type="transmembrane region" description="Helical" evidence="5">
    <location>
        <begin position="45"/>
        <end position="65"/>
    </location>
</feature>
<feature type="transmembrane region" description="Helical" evidence="5">
    <location>
        <begin position="12"/>
        <end position="33"/>
    </location>
</feature>
<dbReference type="AlphaFoldDB" id="A0A1F8AQQ7"/>
<dbReference type="Proteomes" id="UP000178603">
    <property type="component" value="Unassembled WGS sequence"/>
</dbReference>
<evidence type="ECO:0000313" key="7">
    <source>
        <dbReference type="Proteomes" id="UP000178603"/>
    </source>
</evidence>
<gene>
    <name evidence="6" type="ORF">A3E44_02685</name>
</gene>
<evidence type="ECO:0000313" key="6">
    <source>
        <dbReference type="EMBL" id="OGM54087.1"/>
    </source>
</evidence>
<keyword evidence="4 5" id="KW-0472">Membrane</keyword>
<accession>A0A1F8AQQ7</accession>
<evidence type="ECO:0000256" key="3">
    <source>
        <dbReference type="ARBA" id="ARBA00022989"/>
    </source>
</evidence>
<protein>
    <recommendedName>
        <fullName evidence="8">DUF4870 domain-containing protein</fullName>
    </recommendedName>
</protein>
<dbReference type="PANTHER" id="PTHR36460">
    <property type="entry name" value="UPF0132 DOMAIN PROTEIN (AFU_ORTHOLOGUE AFUA_3G10255)"/>
    <property type="match status" value="1"/>
</dbReference>
<name>A0A1F8AQQ7_9BACT</name>
<evidence type="ECO:0000256" key="5">
    <source>
        <dbReference type="SAM" id="Phobius"/>
    </source>
</evidence>